<accession>A0A1M5TVY4</accession>
<organism evidence="2 3">
    <name type="scientific">Anaerosphaera aminiphila DSM 21120</name>
    <dbReference type="NCBI Taxonomy" id="1120995"/>
    <lineage>
        <taxon>Bacteria</taxon>
        <taxon>Bacillati</taxon>
        <taxon>Bacillota</taxon>
        <taxon>Tissierellia</taxon>
        <taxon>Tissierellales</taxon>
        <taxon>Peptoniphilaceae</taxon>
        <taxon>Anaerosphaera</taxon>
    </lineage>
</organism>
<dbReference type="AlphaFoldDB" id="A0A1M5TVY4"/>
<keyword evidence="1" id="KW-0472">Membrane</keyword>
<keyword evidence="1" id="KW-0812">Transmembrane</keyword>
<feature type="transmembrane region" description="Helical" evidence="1">
    <location>
        <begin position="65"/>
        <end position="84"/>
    </location>
</feature>
<name>A0A1M5TVY4_9FIRM</name>
<evidence type="ECO:0000313" key="3">
    <source>
        <dbReference type="Proteomes" id="UP000184032"/>
    </source>
</evidence>
<keyword evidence="1" id="KW-1133">Transmembrane helix</keyword>
<keyword evidence="3" id="KW-1185">Reference proteome</keyword>
<feature type="transmembrane region" description="Helical" evidence="1">
    <location>
        <begin position="13"/>
        <end position="32"/>
    </location>
</feature>
<evidence type="ECO:0000313" key="2">
    <source>
        <dbReference type="EMBL" id="SHH54858.1"/>
    </source>
</evidence>
<dbReference type="Proteomes" id="UP000184032">
    <property type="component" value="Unassembled WGS sequence"/>
</dbReference>
<evidence type="ECO:0000256" key="1">
    <source>
        <dbReference type="SAM" id="Phobius"/>
    </source>
</evidence>
<sequence>MENKSTSSKLVDISTLLFSIISVISFSLELIFHRGRIFLEIGWITFAIFQLILNASIYFNTKKRLALTITWIFILLLELFFLIWR</sequence>
<dbReference type="RefSeq" id="WP_073185174.1">
    <property type="nucleotide sequence ID" value="NZ_FQXI01000012.1"/>
</dbReference>
<proteinExistence type="predicted"/>
<reference evidence="2 3" key="1">
    <citation type="submission" date="2016-11" db="EMBL/GenBank/DDBJ databases">
        <authorList>
            <person name="Jaros S."/>
            <person name="Januszkiewicz K."/>
            <person name="Wedrychowicz H."/>
        </authorList>
    </citation>
    <scope>NUCLEOTIDE SEQUENCE [LARGE SCALE GENOMIC DNA]</scope>
    <source>
        <strain evidence="2 3">DSM 21120</strain>
    </source>
</reference>
<dbReference type="STRING" id="1120995.SAMN02745245_01589"/>
<dbReference type="EMBL" id="FQXI01000012">
    <property type="protein sequence ID" value="SHH54858.1"/>
    <property type="molecule type" value="Genomic_DNA"/>
</dbReference>
<gene>
    <name evidence="2" type="ORF">SAMN02745245_01589</name>
</gene>
<protein>
    <submittedName>
        <fullName evidence="2">Uncharacterized protein</fullName>
    </submittedName>
</protein>
<feature type="transmembrane region" description="Helical" evidence="1">
    <location>
        <begin position="37"/>
        <end position="59"/>
    </location>
</feature>